<dbReference type="Pfam" id="PF03551">
    <property type="entry name" value="PadR"/>
    <property type="match status" value="1"/>
</dbReference>
<evidence type="ECO:0000259" key="1">
    <source>
        <dbReference type="Pfam" id="PF03551"/>
    </source>
</evidence>
<dbReference type="KEGG" id="aaq:AOC05_12960"/>
<name>A0A0M4QGY5_9MICC</name>
<dbReference type="InterPro" id="IPR052509">
    <property type="entry name" value="Metal_resp_DNA-bind_regulator"/>
</dbReference>
<proteinExistence type="predicted"/>
<dbReference type="PANTHER" id="PTHR33169:SF27">
    <property type="entry name" value="TRANSCRIPTIONAL REGULATOR PADR FAMILY PROTEIN"/>
    <property type="match status" value="1"/>
</dbReference>
<dbReference type="PATRIC" id="fig|656366.3.peg.2798"/>
<sequence>MTRNSQLTPLGICALGLLVERPMHPYEMYQVLMQRHEDRLVKVRPGTLYHTVGRLASAGLVEPVGTERDGNRPERTTYAILPPGKVALDARIKDLLSTPVNEFPSFPQALDEAHNLPAGVVVDLLDQRIHALEVDLADLGQGAAEARSQGVERRYLIDIEYQQAMLTAETQWVHGLCAELTAGTLAW</sequence>
<protein>
    <submittedName>
        <fullName evidence="2">Transcriptional regulator</fullName>
    </submittedName>
</protein>
<dbReference type="AlphaFoldDB" id="A0A0M4QGY5"/>
<dbReference type="InterPro" id="IPR036388">
    <property type="entry name" value="WH-like_DNA-bd_sf"/>
</dbReference>
<dbReference type="InterPro" id="IPR005149">
    <property type="entry name" value="Tscrpt_reg_PadR_N"/>
</dbReference>
<organism evidence="2 3">
    <name type="scientific">Arthrobacter alpinus</name>
    <dbReference type="NCBI Taxonomy" id="656366"/>
    <lineage>
        <taxon>Bacteria</taxon>
        <taxon>Bacillati</taxon>
        <taxon>Actinomycetota</taxon>
        <taxon>Actinomycetes</taxon>
        <taxon>Micrococcales</taxon>
        <taxon>Micrococcaceae</taxon>
        <taxon>Arthrobacter</taxon>
    </lineage>
</organism>
<gene>
    <name evidence="2" type="ORF">AOC05_12960</name>
</gene>
<dbReference type="InterPro" id="IPR036390">
    <property type="entry name" value="WH_DNA-bd_sf"/>
</dbReference>
<accession>A0A0M4QGY5</accession>
<keyword evidence="3" id="KW-1185">Reference proteome</keyword>
<reference evidence="3" key="1">
    <citation type="submission" date="2015-09" db="EMBL/GenBank/DDBJ databases">
        <title>Complete genome of Arthrobacter alpinus strain R3.8.</title>
        <authorList>
            <person name="See-Too W.S."/>
            <person name="Chan K.G."/>
        </authorList>
    </citation>
    <scope>NUCLEOTIDE SEQUENCE [LARGE SCALE GENOMIC DNA]</scope>
    <source>
        <strain evidence="3">R3.8</strain>
    </source>
</reference>
<dbReference type="Gene3D" id="1.10.10.10">
    <property type="entry name" value="Winged helix-like DNA-binding domain superfamily/Winged helix DNA-binding domain"/>
    <property type="match status" value="1"/>
</dbReference>
<evidence type="ECO:0000313" key="3">
    <source>
        <dbReference type="Proteomes" id="UP000062833"/>
    </source>
</evidence>
<dbReference type="OrthoDB" id="8443918at2"/>
<dbReference type="EMBL" id="CP012677">
    <property type="protein sequence ID" value="ALE93004.1"/>
    <property type="molecule type" value="Genomic_DNA"/>
</dbReference>
<dbReference type="SUPFAM" id="SSF46785">
    <property type="entry name" value="Winged helix' DNA-binding domain"/>
    <property type="match status" value="1"/>
</dbReference>
<dbReference type="PANTHER" id="PTHR33169">
    <property type="entry name" value="PADR-FAMILY TRANSCRIPTIONAL REGULATOR"/>
    <property type="match status" value="1"/>
</dbReference>
<feature type="domain" description="Transcription regulator PadR N-terminal" evidence="1">
    <location>
        <begin position="15"/>
        <end position="89"/>
    </location>
</feature>
<evidence type="ECO:0000313" key="2">
    <source>
        <dbReference type="EMBL" id="ALE93004.1"/>
    </source>
</evidence>
<dbReference type="Proteomes" id="UP000062833">
    <property type="component" value="Chromosome"/>
</dbReference>
<dbReference type="RefSeq" id="WP_062007585.1">
    <property type="nucleotide sequence ID" value="NZ_CP012677.1"/>
</dbReference>